<evidence type="ECO:0000256" key="2">
    <source>
        <dbReference type="ARBA" id="ARBA00023054"/>
    </source>
</evidence>
<dbReference type="VEuPathDB" id="FungiDB:PC110_g19912"/>
<evidence type="ECO:0000256" key="4">
    <source>
        <dbReference type="ARBA" id="ARBA00038114"/>
    </source>
</evidence>
<feature type="region of interest" description="Disordered" evidence="6">
    <location>
        <begin position="244"/>
        <end position="266"/>
    </location>
</feature>
<dbReference type="GO" id="GO:0045504">
    <property type="term" value="F:dynein heavy chain binding"/>
    <property type="evidence" value="ECO:0007669"/>
    <property type="project" value="TreeGrafter"/>
</dbReference>
<dbReference type="EMBL" id="JAENGZ010000560">
    <property type="protein sequence ID" value="KAG6957205.1"/>
    <property type="molecule type" value="Genomic_DNA"/>
</dbReference>
<comment type="similarity">
    <text evidence="4">Belongs to the inner dynein arm light chain family.</text>
</comment>
<protein>
    <recommendedName>
        <fullName evidence="9">Axonemal dynein light chain</fullName>
    </recommendedName>
</protein>
<evidence type="ECO:0000256" key="1">
    <source>
        <dbReference type="ARBA" id="ARBA00023017"/>
    </source>
</evidence>
<keyword evidence="1" id="KW-0243">Dynein</keyword>
<comment type="caution">
    <text evidence="7">The sequence shown here is derived from an EMBL/GenBank/DDBJ whole genome shotgun (WGS) entry which is preliminary data.</text>
</comment>
<organism evidence="7 8">
    <name type="scientific">Phytophthora cactorum</name>
    <dbReference type="NCBI Taxonomy" id="29920"/>
    <lineage>
        <taxon>Eukaryota</taxon>
        <taxon>Sar</taxon>
        <taxon>Stramenopiles</taxon>
        <taxon>Oomycota</taxon>
        <taxon>Peronosporomycetes</taxon>
        <taxon>Peronosporales</taxon>
        <taxon>Peronosporaceae</taxon>
        <taxon>Phytophthora</taxon>
    </lineage>
</organism>
<feature type="coiled-coil region" evidence="5">
    <location>
        <begin position="417"/>
        <end position="458"/>
    </location>
</feature>
<dbReference type="Pfam" id="PF10211">
    <property type="entry name" value="Ax_dynein_light"/>
    <property type="match status" value="1"/>
</dbReference>
<accession>A0A8T1UAV0</accession>
<dbReference type="GO" id="GO:0030286">
    <property type="term" value="C:dynein complex"/>
    <property type="evidence" value="ECO:0007669"/>
    <property type="project" value="UniProtKB-KW"/>
</dbReference>
<evidence type="ECO:0000256" key="6">
    <source>
        <dbReference type="SAM" id="MobiDB-lite"/>
    </source>
</evidence>
<dbReference type="GO" id="GO:0005930">
    <property type="term" value="C:axoneme"/>
    <property type="evidence" value="ECO:0007669"/>
    <property type="project" value="TreeGrafter"/>
</dbReference>
<dbReference type="PANTHER" id="PTHR13183">
    <property type="entry name" value="AXONEMAL INNER ARM DYNEIN LIGHT CHAIN 28"/>
    <property type="match status" value="1"/>
</dbReference>
<dbReference type="Proteomes" id="UP000688947">
    <property type="component" value="Unassembled WGS sequence"/>
</dbReference>
<reference evidence="7" key="1">
    <citation type="submission" date="2021-01" db="EMBL/GenBank/DDBJ databases">
        <title>Phytophthora aleatoria, a newly-described species from Pinus radiata is distinct from Phytophthora cactorum isolates based on comparative genomics.</title>
        <authorList>
            <person name="Mcdougal R."/>
            <person name="Panda P."/>
            <person name="Williams N."/>
            <person name="Studholme D.J."/>
        </authorList>
    </citation>
    <scope>NUCLEOTIDE SEQUENCE</scope>
    <source>
        <strain evidence="7">NZFS 3830</strain>
    </source>
</reference>
<sequence length="495" mass="55217">MKSIADNGRSGGASSITTGSASSISMANYTHAKKRIGGKDAPVNYSFEERVFCPGDTAPDKAAAKLEVVEVLRSRILSSEKPQWNQSTSNWDNMQMTSKCYKRTNVNAERNPAHMFKYSYRAEKLPKKNPTHTPKSNRFNTGILEVTLKDEYVGEAFGDERVMKGIAKCTEELPNHPDLRDAKAWNQSVELTKDYRKEHFVALEAARLTNSEKWRHKVRAKDNYKSPEQLSKELTEHKRQYGEPIFTGETFDPPRKAPNSGSSSKSITAATVVVAATESAGATANGKGSDGVARVEDILNVILPPQMWSEENSGFWLRYASSVPSTRFDVLKLQEALDAKLLQRQARESGICPVREDLYSQAFDELIREVTLNCPERGLLLLRVRDELRLTTDAYKTLYDSSLTFGVRKQLQAEDGMGDLAEQIASLQCDKEESENNVAELTNKLEVIEKRAAERKALQEKKFKEELDFLKYQGQHLDAFLKSAGGGTGVSAGAK</sequence>
<gene>
    <name evidence="7" type="ORF">JG687_00010134</name>
</gene>
<dbReference type="InterPro" id="IPR019347">
    <property type="entry name" value="Axonemal_dynein_light_chain"/>
</dbReference>
<dbReference type="VEuPathDB" id="FungiDB:PC110_g16769"/>
<proteinExistence type="inferred from homology"/>
<evidence type="ECO:0000313" key="8">
    <source>
        <dbReference type="Proteomes" id="UP000688947"/>
    </source>
</evidence>
<evidence type="ECO:0000256" key="3">
    <source>
        <dbReference type="ARBA" id="ARBA00023175"/>
    </source>
</evidence>
<dbReference type="OrthoDB" id="60765at2759"/>
<name>A0A8T1UAV0_9STRA</name>
<evidence type="ECO:0008006" key="9">
    <source>
        <dbReference type="Google" id="ProtNLM"/>
    </source>
</evidence>
<dbReference type="AlphaFoldDB" id="A0A8T1UAV0"/>
<evidence type="ECO:0000256" key="5">
    <source>
        <dbReference type="SAM" id="Coils"/>
    </source>
</evidence>
<keyword evidence="2 5" id="KW-0175">Coiled coil</keyword>
<evidence type="ECO:0000313" key="7">
    <source>
        <dbReference type="EMBL" id="KAG6957205.1"/>
    </source>
</evidence>
<keyword evidence="3" id="KW-0505">Motor protein</keyword>
<dbReference type="PANTHER" id="PTHR13183:SF0">
    <property type="entry name" value="AXONEMAL DYNEIN LIGHT INTERMEDIATE POLYPEPTIDE 1"/>
    <property type="match status" value="1"/>
</dbReference>